<dbReference type="OrthoDB" id="5916614at2"/>
<dbReference type="EMBL" id="FIZX01000002">
    <property type="protein sequence ID" value="CZF83148.1"/>
    <property type="molecule type" value="Genomic_DNA"/>
</dbReference>
<dbReference type="InterPro" id="IPR001343">
    <property type="entry name" value="Hemolysn_Ca-bd"/>
</dbReference>
<dbReference type="RefSeq" id="WP_062665402.1">
    <property type="nucleotide sequence ID" value="NZ_FIZX01000002.1"/>
</dbReference>
<evidence type="ECO:0000313" key="3">
    <source>
        <dbReference type="Proteomes" id="UP000071641"/>
    </source>
</evidence>
<proteinExistence type="predicted"/>
<dbReference type="AlphaFoldDB" id="A0A128F8S4"/>
<evidence type="ECO:0000256" key="1">
    <source>
        <dbReference type="ARBA" id="ARBA00022837"/>
    </source>
</evidence>
<dbReference type="Pfam" id="PF00353">
    <property type="entry name" value="HemolysinCabind"/>
    <property type="match status" value="3"/>
</dbReference>
<dbReference type="Proteomes" id="UP000071641">
    <property type="component" value="Unassembled WGS sequence"/>
</dbReference>
<keyword evidence="3" id="KW-1185">Reference proteome</keyword>
<organism evidence="2 3">
    <name type="scientific">Grimontia celer</name>
    <dbReference type="NCBI Taxonomy" id="1796497"/>
    <lineage>
        <taxon>Bacteria</taxon>
        <taxon>Pseudomonadati</taxon>
        <taxon>Pseudomonadota</taxon>
        <taxon>Gammaproteobacteria</taxon>
        <taxon>Vibrionales</taxon>
        <taxon>Vibrionaceae</taxon>
        <taxon>Grimontia</taxon>
    </lineage>
</organism>
<dbReference type="InterPro" id="IPR011049">
    <property type="entry name" value="Serralysin-like_metalloprot_C"/>
</dbReference>
<accession>A0A128F8S4</accession>
<keyword evidence="1" id="KW-0106">Calcium</keyword>
<dbReference type="InterPro" id="IPR018511">
    <property type="entry name" value="Hemolysin-typ_Ca-bd_CS"/>
</dbReference>
<gene>
    <name evidence="2" type="primary">lktA_4</name>
    <name evidence="2" type="ORF">GCE9029_03663</name>
</gene>
<evidence type="ECO:0000313" key="2">
    <source>
        <dbReference type="EMBL" id="CZF83148.1"/>
    </source>
</evidence>
<name>A0A128F8S4_9GAMM</name>
<dbReference type="Gene3D" id="2.150.10.10">
    <property type="entry name" value="Serralysin-like metalloprotease, C-terminal"/>
    <property type="match status" value="2"/>
</dbReference>
<reference evidence="3" key="1">
    <citation type="submission" date="2016-02" db="EMBL/GenBank/DDBJ databases">
        <authorList>
            <person name="Rodrigo-Torres Lidia"/>
            <person name="Arahal R.David."/>
        </authorList>
    </citation>
    <scope>NUCLEOTIDE SEQUENCE [LARGE SCALE GENOMIC DNA]</scope>
    <source>
        <strain evidence="3">CECT 9029</strain>
    </source>
</reference>
<dbReference type="STRING" id="1796497.GCE9029_03663"/>
<sequence>MSVISNEPVEIYGESDVDFLYGSTQRDYFNLEQDTDDITVIAYKGDDDIFGSYGDDLLVGGAGNDFIYSRYGSNVMRGGSGDDQLLSKNHPNDDRGEYRDVLSGGSGNDVLSSESSQNCTMDGGSGDDIFSFRDLGAAQSGVSFCIGGEGADIFRFYEFEAHEDIDPTNSVVRIKDFEVGVDSLNFHYYSDEYRTNEDTSYIIKQMGSNMVIDFEDKVTIMLHGVDSNTVTMSDLFANNQPDPIDPILY</sequence>
<dbReference type="PRINTS" id="PR00313">
    <property type="entry name" value="CABNDNGRPT"/>
</dbReference>
<dbReference type="PROSITE" id="PS00330">
    <property type="entry name" value="HEMOLYSIN_CALCIUM"/>
    <property type="match status" value="1"/>
</dbReference>
<protein>
    <submittedName>
        <fullName evidence="2">Leukotoxin</fullName>
    </submittedName>
</protein>
<dbReference type="GO" id="GO:0005509">
    <property type="term" value="F:calcium ion binding"/>
    <property type="evidence" value="ECO:0007669"/>
    <property type="project" value="InterPro"/>
</dbReference>
<dbReference type="SUPFAM" id="SSF51120">
    <property type="entry name" value="beta-Roll"/>
    <property type="match status" value="1"/>
</dbReference>